<dbReference type="PIRSF" id="PIRSF007028">
    <property type="entry name" value="UCP007028"/>
    <property type="match status" value="1"/>
</dbReference>
<dbReference type="InterPro" id="IPR011008">
    <property type="entry name" value="Dimeric_a/b-barrel"/>
</dbReference>
<accession>A0A1I7PHR9</accession>
<dbReference type="SUPFAM" id="SSF54909">
    <property type="entry name" value="Dimeric alpha+beta barrel"/>
    <property type="match status" value="1"/>
</dbReference>
<dbReference type="KEGG" id="obg:Verru16b_00202"/>
<sequence length="121" mass="13741">MPRYIDGFVLPLKKKNLAAYRRIAAKAGKIWKKYGALDYVEAVGDDLKIPGMETSFPGLAKSKPGETVVFSFITYKSRADRDRVTKRIMQDPEIMKICDPKKSPFDFQRMAYGGFKAIVEL</sequence>
<dbReference type="AlphaFoldDB" id="A0A1I7PHR9"/>
<reference evidence="1 2" key="1">
    <citation type="submission" date="2016-06" db="EMBL/GenBank/DDBJ databases">
        <title>Three novel species with peptidoglycan cell walls form the new genus Lacunisphaera gen. nov. in the family Opitutaceae of the verrucomicrobial subdivision 4.</title>
        <authorList>
            <person name="Rast P."/>
            <person name="Gloeckner I."/>
            <person name="Jogler M."/>
            <person name="Boedeker C."/>
            <person name="Jeske O."/>
            <person name="Wiegand S."/>
            <person name="Reinhardt R."/>
            <person name="Schumann P."/>
            <person name="Rohde M."/>
            <person name="Spring S."/>
            <person name="Gloeckner F.O."/>
            <person name="Jogler C."/>
        </authorList>
    </citation>
    <scope>NUCLEOTIDE SEQUENCE [LARGE SCALE GENOMIC DNA]</scope>
    <source>
        <strain evidence="1 2">IG16b</strain>
    </source>
</reference>
<keyword evidence="2" id="KW-1185">Reference proteome</keyword>
<dbReference type="Pfam" id="PF07237">
    <property type="entry name" value="DUF1428"/>
    <property type="match status" value="1"/>
</dbReference>
<dbReference type="OrthoDB" id="9792392at2"/>
<organism evidence="1 2">
    <name type="scientific">Lacunisphaera limnophila</name>
    <dbReference type="NCBI Taxonomy" id="1838286"/>
    <lineage>
        <taxon>Bacteria</taxon>
        <taxon>Pseudomonadati</taxon>
        <taxon>Verrucomicrobiota</taxon>
        <taxon>Opitutia</taxon>
        <taxon>Opitutales</taxon>
        <taxon>Opitutaceae</taxon>
        <taxon>Lacunisphaera</taxon>
    </lineage>
</organism>
<name>A0A1I7PHR9_9BACT</name>
<gene>
    <name evidence="1" type="ORF">Verru16b_00202</name>
</gene>
<evidence type="ECO:0008006" key="3">
    <source>
        <dbReference type="Google" id="ProtNLM"/>
    </source>
</evidence>
<evidence type="ECO:0000313" key="1">
    <source>
        <dbReference type="EMBL" id="AOS43161.1"/>
    </source>
</evidence>
<dbReference type="Gene3D" id="3.30.70.100">
    <property type="match status" value="1"/>
</dbReference>
<dbReference type="STRING" id="1838286.Verru16b_00202"/>
<protein>
    <recommendedName>
        <fullName evidence="3">DUF1428 domain-containing protein</fullName>
    </recommendedName>
</protein>
<dbReference type="RefSeq" id="WP_069960548.1">
    <property type="nucleotide sequence ID" value="NZ_CP016094.1"/>
</dbReference>
<proteinExistence type="predicted"/>
<dbReference type="EMBL" id="CP016094">
    <property type="protein sequence ID" value="AOS43161.1"/>
    <property type="molecule type" value="Genomic_DNA"/>
</dbReference>
<dbReference type="InterPro" id="IPR009874">
    <property type="entry name" value="DUF1428"/>
</dbReference>
<evidence type="ECO:0000313" key="2">
    <source>
        <dbReference type="Proteomes" id="UP000095228"/>
    </source>
</evidence>
<dbReference type="Proteomes" id="UP000095228">
    <property type="component" value="Chromosome"/>
</dbReference>